<gene>
    <name evidence="3" type="ORF">PAPOLLO_LOCUS6668</name>
</gene>
<proteinExistence type="predicted"/>
<name>A0A8S3WHR2_PARAO</name>
<evidence type="ECO:0000313" key="4">
    <source>
        <dbReference type="Proteomes" id="UP000691718"/>
    </source>
</evidence>
<dbReference type="EMBL" id="CAJQZP010000444">
    <property type="protein sequence ID" value="CAG4961960.1"/>
    <property type="molecule type" value="Genomic_DNA"/>
</dbReference>
<sequence>MSAFSNKISLLENENEKLQAELCFLKNQNLPSTYQDLRNTITQLQVNLNGRDQQALLNDLEVSGIPENINESVQHIVVAVAAKLGTQLEESEIVSACRVGNSQRLSNLNTQALGSPTRHRRIVVRLSRRVIRDEMLRNARVRRGATAAVLGLPSHEPRPFYLNERLTSTNRQLFGKAHDIGSLNWKYIWTKEGRIFARQSDSSKIHQLRSIADIERIFGVSSENSSK</sequence>
<dbReference type="AlphaFoldDB" id="A0A8S3WHR2"/>
<evidence type="ECO:0000256" key="1">
    <source>
        <dbReference type="SAM" id="Coils"/>
    </source>
</evidence>
<dbReference type="OrthoDB" id="7490514at2759"/>
<keyword evidence="4" id="KW-1185">Reference proteome</keyword>
<protein>
    <submittedName>
        <fullName evidence="3">(apollo) hypothetical protein</fullName>
    </submittedName>
</protein>
<organism evidence="3 4">
    <name type="scientific">Parnassius apollo</name>
    <name type="common">Apollo butterfly</name>
    <name type="synonym">Papilio apollo</name>
    <dbReference type="NCBI Taxonomy" id="110799"/>
    <lineage>
        <taxon>Eukaryota</taxon>
        <taxon>Metazoa</taxon>
        <taxon>Ecdysozoa</taxon>
        <taxon>Arthropoda</taxon>
        <taxon>Hexapoda</taxon>
        <taxon>Insecta</taxon>
        <taxon>Pterygota</taxon>
        <taxon>Neoptera</taxon>
        <taxon>Endopterygota</taxon>
        <taxon>Lepidoptera</taxon>
        <taxon>Glossata</taxon>
        <taxon>Ditrysia</taxon>
        <taxon>Papilionoidea</taxon>
        <taxon>Papilionidae</taxon>
        <taxon>Parnassiinae</taxon>
        <taxon>Parnassini</taxon>
        <taxon>Parnassius</taxon>
        <taxon>Parnassius</taxon>
    </lineage>
</organism>
<accession>A0A8S3WHR2</accession>
<reference evidence="3" key="1">
    <citation type="submission" date="2021-04" db="EMBL/GenBank/DDBJ databases">
        <authorList>
            <person name="Tunstrom K."/>
        </authorList>
    </citation>
    <scope>NUCLEOTIDE SEQUENCE</scope>
</reference>
<feature type="domain" description="FP protein C-terminal" evidence="2">
    <location>
        <begin position="167"/>
        <end position="217"/>
    </location>
</feature>
<dbReference type="Proteomes" id="UP000691718">
    <property type="component" value="Unassembled WGS sequence"/>
</dbReference>
<dbReference type="InterPro" id="IPR057251">
    <property type="entry name" value="FP_C"/>
</dbReference>
<evidence type="ECO:0000313" key="3">
    <source>
        <dbReference type="EMBL" id="CAG4961960.1"/>
    </source>
</evidence>
<evidence type="ECO:0000259" key="2">
    <source>
        <dbReference type="Pfam" id="PF25298"/>
    </source>
</evidence>
<comment type="caution">
    <text evidence="3">The sequence shown here is derived from an EMBL/GenBank/DDBJ whole genome shotgun (WGS) entry which is preliminary data.</text>
</comment>
<feature type="coiled-coil region" evidence="1">
    <location>
        <begin position="1"/>
        <end position="28"/>
    </location>
</feature>
<keyword evidence="1" id="KW-0175">Coiled coil</keyword>
<dbReference type="Pfam" id="PF25298">
    <property type="entry name" value="Baculo_FP_2nd"/>
    <property type="match status" value="1"/>
</dbReference>